<dbReference type="AlphaFoldDB" id="A0A437PRR0"/>
<keyword evidence="1" id="KW-1133">Transmembrane helix</keyword>
<feature type="transmembrane region" description="Helical" evidence="1">
    <location>
        <begin position="174"/>
        <end position="194"/>
    </location>
</feature>
<sequence>MGNRLKGFWILFLFVSIQTFAQKAIPEASKQLVTDLSNVLSVDQKAQLENKLVAYDDSTSTQIAILLVPSTDGKDPYDYAMDVAKSWKIGQEKKNNGVLIFVATTDRKIRILTGRGIEDRLPDAICKRIINRILKPTFKQGAYYEGLEAATDEMMQRASGAFVNDEGPDGGGDVPLVFIFLIIFIIFSIIGKIINRNNRGGGNNNRGGGMFFPPIFFGGNGGGNDWGSGGGGGFGGFGGGSFGGGGAGGDY</sequence>
<proteinExistence type="predicted"/>
<organism evidence="3 4">
    <name type="scientific">Sandaracinomonas limnophila</name>
    <dbReference type="NCBI Taxonomy" id="1862386"/>
    <lineage>
        <taxon>Bacteria</taxon>
        <taxon>Pseudomonadati</taxon>
        <taxon>Bacteroidota</taxon>
        <taxon>Cytophagia</taxon>
        <taxon>Cytophagales</taxon>
        <taxon>Flectobacillaceae</taxon>
        <taxon>Sandaracinomonas</taxon>
    </lineage>
</organism>
<accession>A0A437PRR0</accession>
<dbReference type="Gene3D" id="3.10.310.50">
    <property type="match status" value="1"/>
</dbReference>
<gene>
    <name evidence="3" type="ORF">EOJ36_07950</name>
</gene>
<name>A0A437PRR0_9BACT</name>
<dbReference type="InterPro" id="IPR007621">
    <property type="entry name" value="TPM_dom"/>
</dbReference>
<keyword evidence="4" id="KW-1185">Reference proteome</keyword>
<reference evidence="3 4" key="1">
    <citation type="submission" date="2019-01" db="EMBL/GenBank/DDBJ databases">
        <authorList>
            <person name="Chen W.-M."/>
        </authorList>
    </citation>
    <scope>NUCLEOTIDE SEQUENCE [LARGE SCALE GENOMIC DNA]</scope>
    <source>
        <strain evidence="3 4">FSY-15</strain>
    </source>
</reference>
<keyword evidence="1" id="KW-0812">Transmembrane</keyword>
<evidence type="ECO:0000313" key="3">
    <source>
        <dbReference type="EMBL" id="RVU24929.1"/>
    </source>
</evidence>
<dbReference type="Pfam" id="PF04536">
    <property type="entry name" value="TPM_phosphatase"/>
    <property type="match status" value="1"/>
</dbReference>
<dbReference type="PANTHER" id="PTHR30373">
    <property type="entry name" value="UPF0603 PROTEIN YGCG"/>
    <property type="match status" value="1"/>
</dbReference>
<feature type="domain" description="TPM" evidence="2">
    <location>
        <begin position="33"/>
        <end position="156"/>
    </location>
</feature>
<protein>
    <submittedName>
        <fullName evidence="3">TPM domain-containing protein</fullName>
    </submittedName>
</protein>
<evidence type="ECO:0000256" key="1">
    <source>
        <dbReference type="SAM" id="Phobius"/>
    </source>
</evidence>
<dbReference type="OrthoDB" id="9810918at2"/>
<dbReference type="Proteomes" id="UP000282832">
    <property type="component" value="Unassembled WGS sequence"/>
</dbReference>
<dbReference type="EMBL" id="SACY01000003">
    <property type="protein sequence ID" value="RVU24929.1"/>
    <property type="molecule type" value="Genomic_DNA"/>
</dbReference>
<keyword evidence="1" id="KW-0472">Membrane</keyword>
<evidence type="ECO:0000259" key="2">
    <source>
        <dbReference type="Pfam" id="PF04536"/>
    </source>
</evidence>
<evidence type="ECO:0000313" key="4">
    <source>
        <dbReference type="Proteomes" id="UP000282832"/>
    </source>
</evidence>
<dbReference type="PANTHER" id="PTHR30373:SF2">
    <property type="entry name" value="UPF0603 PROTEIN YGCG"/>
    <property type="match status" value="1"/>
</dbReference>
<comment type="caution">
    <text evidence="3">The sequence shown here is derived from an EMBL/GenBank/DDBJ whole genome shotgun (WGS) entry which is preliminary data.</text>
</comment>